<name>A0A3E4K2R5_MEDGN</name>
<dbReference type="RefSeq" id="WP_117636816.1">
    <property type="nucleotide sequence ID" value="NZ_JAAIRM010000036.1"/>
</dbReference>
<dbReference type="Pfam" id="PF02534">
    <property type="entry name" value="T4SS-DNA_transf"/>
    <property type="match status" value="1"/>
</dbReference>
<reference evidence="8" key="3">
    <citation type="submission" date="2020-02" db="EMBL/GenBank/DDBJ databases">
        <authorList>
            <person name="Littmann E."/>
            <person name="Sorbara M."/>
        </authorList>
    </citation>
    <scope>NUCLEOTIDE SEQUENCE</scope>
    <source>
        <strain evidence="8">MSK.22.53</strain>
    </source>
</reference>
<keyword evidence="4 7" id="KW-0812">Transmembrane</keyword>
<gene>
    <name evidence="9" type="ORF">DW243_03890</name>
    <name evidence="8" type="ORF">G4958_14970</name>
</gene>
<dbReference type="Gene3D" id="3.40.50.300">
    <property type="entry name" value="P-loop containing nucleotide triphosphate hydrolases"/>
    <property type="match status" value="2"/>
</dbReference>
<dbReference type="Proteomes" id="UP001296643">
    <property type="component" value="Unassembled WGS sequence"/>
</dbReference>
<evidence type="ECO:0000313" key="8">
    <source>
        <dbReference type="EMBL" id="NSI20611.1"/>
    </source>
</evidence>
<evidence type="ECO:0000256" key="2">
    <source>
        <dbReference type="ARBA" id="ARBA00008806"/>
    </source>
</evidence>
<reference evidence="8" key="2">
    <citation type="journal article" date="2020" name="Cell Host Microbe">
        <title>Functional and Genomic Variation between Human-Derived Isolates of Lachnospiraceae Reveals Inter- and Intra-Species Diversity.</title>
        <authorList>
            <person name="Sorbara M.T."/>
            <person name="Littmann E.R."/>
            <person name="Fontana E."/>
            <person name="Moody T.U."/>
            <person name="Kohout C.E."/>
            <person name="Gjonbalaj M."/>
            <person name="Eaton V."/>
            <person name="Seok R."/>
            <person name="Leiner I.M."/>
            <person name="Pamer E.G."/>
        </authorList>
    </citation>
    <scope>NUCLEOTIDE SEQUENCE</scope>
    <source>
        <strain evidence="8">MSK.22.53</strain>
    </source>
</reference>
<dbReference type="InterPro" id="IPR051539">
    <property type="entry name" value="T4SS-coupling_protein"/>
</dbReference>
<dbReference type="InterPro" id="IPR027417">
    <property type="entry name" value="P-loop_NTPase"/>
</dbReference>
<evidence type="ECO:0000313" key="10">
    <source>
        <dbReference type="Proteomes" id="UP000283981"/>
    </source>
</evidence>
<evidence type="ECO:0000256" key="5">
    <source>
        <dbReference type="ARBA" id="ARBA00022989"/>
    </source>
</evidence>
<evidence type="ECO:0000256" key="1">
    <source>
        <dbReference type="ARBA" id="ARBA00004651"/>
    </source>
</evidence>
<reference evidence="9 10" key="1">
    <citation type="submission" date="2018-08" db="EMBL/GenBank/DDBJ databases">
        <title>A genome reference for cultivated species of the human gut microbiota.</title>
        <authorList>
            <person name="Zou Y."/>
            <person name="Xue W."/>
            <person name="Luo G."/>
        </authorList>
    </citation>
    <scope>NUCLEOTIDE SEQUENCE [LARGE SCALE GENOMIC DNA]</scope>
    <source>
        <strain evidence="9 10">AM21-18</strain>
    </source>
</reference>
<comment type="similarity">
    <text evidence="2">Belongs to the VirD4/TraG family.</text>
</comment>
<dbReference type="AlphaFoldDB" id="A0A3E4K2R5"/>
<keyword evidence="5 7" id="KW-1133">Transmembrane helix</keyword>
<dbReference type="PANTHER" id="PTHR37937:SF1">
    <property type="entry name" value="CONJUGATIVE TRANSFER: DNA TRANSPORT"/>
    <property type="match status" value="1"/>
</dbReference>
<evidence type="ECO:0000256" key="7">
    <source>
        <dbReference type="SAM" id="Phobius"/>
    </source>
</evidence>
<dbReference type="EMBL" id="QRIS01000005">
    <property type="protein sequence ID" value="RHG87260.1"/>
    <property type="molecule type" value="Genomic_DNA"/>
</dbReference>
<proteinExistence type="inferred from homology"/>
<sequence length="588" mass="67138">MVWGIFLPIVWWMGASLACAIQPGKNIFEILDRLSQILRQPFSLHYTVYTGKCFLILSFAYITGICIYYAQQKNYRRGVEHGSAKWGDVHQICRKYRDKDYVQNLLLTQNFRMSLDCYKHKRNLNVLVVGGSGAGKSRTYAIPNIMQCCLSQGESVRGCSMVITDPKAELLRKTGGLLERMGYEVRVFDLINPDTSFCYNPFCYVHDDKDVLKLINNLIRNTTPKGSQASDPFWEKSETALLQALMLYLLHEAPPEEQNFPMIMEMLGSAQVKEEDEEYQSPLDILFERLEMRKPDSIAVKQYQIYKQAAGKTAKSILISVGVRLAAFNLKEIANLTCTDELDLASIGEKKVALFCCIPDADTSLNYLVGMIYSNLFQTLYYVADRKYGGRLPVPVHCIMDEWPNVALPDDFDKILATMRSRAISCSIIIQNMAQMKALFKDSWESLVGNCDELLYLGGNEKEGHKYISELLGKETLDTNTYGQTKGRNGSYSTNYQQTGRELFTPDEIRLLDNRKAILFVRGERPMLDDKYNLKKHPNVKWTEDGGAPPYDYAKAPRSHDDLNIDIERLDDYELLCEEDILGKEQPF</sequence>
<feature type="transmembrane region" description="Helical" evidence="7">
    <location>
        <begin position="44"/>
        <end position="70"/>
    </location>
</feature>
<evidence type="ECO:0000256" key="6">
    <source>
        <dbReference type="ARBA" id="ARBA00023136"/>
    </source>
</evidence>
<keyword evidence="6 7" id="KW-0472">Membrane</keyword>
<accession>A0A3E4K2R5</accession>
<comment type="subcellular location">
    <subcellularLocation>
        <location evidence="1">Cell membrane</location>
        <topology evidence="1">Multi-pass membrane protein</topology>
    </subcellularLocation>
</comment>
<evidence type="ECO:0000256" key="4">
    <source>
        <dbReference type="ARBA" id="ARBA00022692"/>
    </source>
</evidence>
<dbReference type="PANTHER" id="PTHR37937">
    <property type="entry name" value="CONJUGATIVE TRANSFER: DNA TRANSPORT"/>
    <property type="match status" value="1"/>
</dbReference>
<dbReference type="SUPFAM" id="SSF52540">
    <property type="entry name" value="P-loop containing nucleoside triphosphate hydrolases"/>
    <property type="match status" value="1"/>
</dbReference>
<organism evidence="9 10">
    <name type="scientific">Mediterraneibacter gnavus</name>
    <name type="common">Ruminococcus gnavus</name>
    <dbReference type="NCBI Taxonomy" id="33038"/>
    <lineage>
        <taxon>Bacteria</taxon>
        <taxon>Bacillati</taxon>
        <taxon>Bacillota</taxon>
        <taxon>Clostridia</taxon>
        <taxon>Lachnospirales</taxon>
        <taxon>Lachnospiraceae</taxon>
        <taxon>Mediterraneibacter</taxon>
    </lineage>
</organism>
<evidence type="ECO:0000256" key="3">
    <source>
        <dbReference type="ARBA" id="ARBA00022475"/>
    </source>
</evidence>
<dbReference type="GO" id="GO:0005886">
    <property type="term" value="C:plasma membrane"/>
    <property type="evidence" value="ECO:0007669"/>
    <property type="project" value="UniProtKB-SubCell"/>
</dbReference>
<evidence type="ECO:0000313" key="9">
    <source>
        <dbReference type="EMBL" id="RHG87260.1"/>
    </source>
</evidence>
<dbReference type="CDD" id="cd01127">
    <property type="entry name" value="TrwB_TraG_TraD_VirD4"/>
    <property type="match status" value="1"/>
</dbReference>
<dbReference type="EMBL" id="JAAIRM010000036">
    <property type="protein sequence ID" value="NSI20611.1"/>
    <property type="molecule type" value="Genomic_DNA"/>
</dbReference>
<keyword evidence="3" id="KW-1003">Cell membrane</keyword>
<protein>
    <submittedName>
        <fullName evidence="9">Type IV secretory system conjugative DNA transfer family protein</fullName>
    </submittedName>
</protein>
<dbReference type="InterPro" id="IPR003688">
    <property type="entry name" value="TraG/VirD4"/>
</dbReference>
<dbReference type="Proteomes" id="UP000283981">
    <property type="component" value="Unassembled WGS sequence"/>
</dbReference>
<dbReference type="NCBIfam" id="NF045973">
    <property type="entry name" value="conju_CD1115"/>
    <property type="match status" value="1"/>
</dbReference>
<comment type="caution">
    <text evidence="9">The sequence shown here is derived from an EMBL/GenBank/DDBJ whole genome shotgun (WGS) entry which is preliminary data.</text>
</comment>